<name>A0A6J5MR49_9CAUD</name>
<dbReference type="EMBL" id="LR796495">
    <property type="protein sequence ID" value="CAB4148237.1"/>
    <property type="molecule type" value="Genomic_DNA"/>
</dbReference>
<protein>
    <submittedName>
        <fullName evidence="1">Uncharacterized protein</fullName>
    </submittedName>
</protein>
<gene>
    <name evidence="1" type="ORF">UFOVP520_16</name>
</gene>
<organism evidence="1">
    <name type="scientific">uncultured Caudovirales phage</name>
    <dbReference type="NCBI Taxonomy" id="2100421"/>
    <lineage>
        <taxon>Viruses</taxon>
        <taxon>Duplodnaviria</taxon>
        <taxon>Heunggongvirae</taxon>
        <taxon>Uroviricota</taxon>
        <taxon>Caudoviricetes</taxon>
        <taxon>Peduoviridae</taxon>
        <taxon>Maltschvirus</taxon>
        <taxon>Maltschvirus maltsch</taxon>
    </lineage>
</organism>
<proteinExistence type="predicted"/>
<evidence type="ECO:0000313" key="1">
    <source>
        <dbReference type="EMBL" id="CAB4148237.1"/>
    </source>
</evidence>
<reference evidence="1" key="1">
    <citation type="submission" date="2020-04" db="EMBL/GenBank/DDBJ databases">
        <authorList>
            <person name="Chiriac C."/>
            <person name="Salcher M."/>
            <person name="Ghai R."/>
            <person name="Kavagutti S V."/>
        </authorList>
    </citation>
    <scope>NUCLEOTIDE SEQUENCE</scope>
</reference>
<sequence length="88" mass="10654">MKTSFKQYHQDNPQIYSEFKRLAFQLINRGYIRLGSKQIFEVIRWQTMVSGNDRFKVNNNYTSDYARLFENDHPIYSGYFSKRLCKLV</sequence>
<accession>A0A6J5MR49</accession>